<dbReference type="GO" id="GO:0003824">
    <property type="term" value="F:catalytic activity"/>
    <property type="evidence" value="ECO:0007669"/>
    <property type="project" value="TreeGrafter"/>
</dbReference>
<evidence type="ECO:0000259" key="1">
    <source>
        <dbReference type="PROSITE" id="PS51725"/>
    </source>
</evidence>
<dbReference type="PANTHER" id="PTHR33336">
    <property type="entry name" value="QUINOL MONOOXYGENASE YGIN-RELATED"/>
    <property type="match status" value="1"/>
</dbReference>
<proteinExistence type="predicted"/>
<evidence type="ECO:0000313" key="2">
    <source>
        <dbReference type="EMBL" id="GAG43898.1"/>
    </source>
</evidence>
<dbReference type="EMBL" id="BARS01056580">
    <property type="protein sequence ID" value="GAG43898.1"/>
    <property type="molecule type" value="Genomic_DNA"/>
</dbReference>
<accession>X0Y5D4</accession>
<protein>
    <recommendedName>
        <fullName evidence="1">ABM domain-containing protein</fullName>
    </recommendedName>
</protein>
<dbReference type="InterPro" id="IPR011008">
    <property type="entry name" value="Dimeric_a/b-barrel"/>
</dbReference>
<dbReference type="Gene3D" id="3.30.70.100">
    <property type="match status" value="1"/>
</dbReference>
<comment type="caution">
    <text evidence="2">The sequence shown here is derived from an EMBL/GenBank/DDBJ whole genome shotgun (WGS) entry which is preliminary data.</text>
</comment>
<name>X0Y5D4_9ZZZZ</name>
<feature type="domain" description="ABM" evidence="1">
    <location>
        <begin position="20"/>
        <end position="111"/>
    </location>
</feature>
<dbReference type="PANTHER" id="PTHR33336:SF3">
    <property type="entry name" value="ABM DOMAIN-CONTAINING PROTEIN"/>
    <property type="match status" value="1"/>
</dbReference>
<reference evidence="2" key="1">
    <citation type="journal article" date="2014" name="Front. Microbiol.">
        <title>High frequency of phylogenetically diverse reductive dehalogenase-homologous genes in deep subseafloor sedimentary metagenomes.</title>
        <authorList>
            <person name="Kawai M."/>
            <person name="Futagami T."/>
            <person name="Toyoda A."/>
            <person name="Takaki Y."/>
            <person name="Nishi S."/>
            <person name="Hori S."/>
            <person name="Arai W."/>
            <person name="Tsubouchi T."/>
            <person name="Morono Y."/>
            <person name="Uchiyama I."/>
            <person name="Ito T."/>
            <person name="Fujiyama A."/>
            <person name="Inagaki F."/>
            <person name="Takami H."/>
        </authorList>
    </citation>
    <scope>NUCLEOTIDE SEQUENCE</scope>
    <source>
        <strain evidence="2">Expedition CK06-06</strain>
    </source>
</reference>
<dbReference type="Pfam" id="PF03992">
    <property type="entry name" value="ABM"/>
    <property type="match status" value="1"/>
</dbReference>
<dbReference type="InterPro" id="IPR007138">
    <property type="entry name" value="ABM_dom"/>
</dbReference>
<dbReference type="AlphaFoldDB" id="X0Y5D4"/>
<dbReference type="PROSITE" id="PS51725">
    <property type="entry name" value="ABM"/>
    <property type="match status" value="1"/>
</dbReference>
<feature type="non-terminal residue" evidence="2">
    <location>
        <position position="1"/>
    </location>
</feature>
<dbReference type="InterPro" id="IPR050744">
    <property type="entry name" value="AI-2_Isomerase_LsrG"/>
</dbReference>
<organism evidence="2">
    <name type="scientific">marine sediment metagenome</name>
    <dbReference type="NCBI Taxonomy" id="412755"/>
    <lineage>
        <taxon>unclassified sequences</taxon>
        <taxon>metagenomes</taxon>
        <taxon>ecological metagenomes</taxon>
    </lineage>
</organism>
<dbReference type="SUPFAM" id="SSF54909">
    <property type="entry name" value="Dimeric alpha+beta barrel"/>
    <property type="match status" value="1"/>
</dbReference>
<sequence length="119" mass="12898">GARVAPPGSRWIYQGSLCMLIVSGEIVVEAGAIESVRDALRVVETATRAEAGCITYAFSVDVSDPGMVRIFERWESLDALRAHLQMPHMAEFGAAVATIQPKSVNVQAYEIAQEVPLPR</sequence>
<gene>
    <name evidence="2" type="ORF">S01H1_83271</name>
</gene>